<keyword evidence="2" id="KW-1185">Reference proteome</keyword>
<dbReference type="HOGENOM" id="CLU_172287_0_0_2"/>
<organism evidence="1 2">
    <name type="scientific">Pyrococcus furiosus (strain ATCC 43587 / DSM 3638 / JCM 8422 / Vc1)</name>
    <dbReference type="NCBI Taxonomy" id="186497"/>
    <lineage>
        <taxon>Archaea</taxon>
        <taxon>Methanobacteriati</taxon>
        <taxon>Methanobacteriota</taxon>
        <taxon>Thermococci</taxon>
        <taxon>Thermococcales</taxon>
        <taxon>Thermococcaceae</taxon>
        <taxon>Pyrococcus</taxon>
    </lineage>
</organism>
<proteinExistence type="predicted"/>
<dbReference type="EMBL" id="AE009950">
    <property type="protein sequence ID" value="AAL80917.1"/>
    <property type="molecule type" value="Genomic_DNA"/>
</dbReference>
<gene>
    <name evidence="1" type="ordered locus">PF0793</name>
</gene>
<dbReference type="STRING" id="186497.PF0793"/>
<accession>Q8U2P0</accession>
<name>Q8U2P0_PYRFU</name>
<protein>
    <submittedName>
        <fullName evidence="1">Uncharacterized protein</fullName>
    </submittedName>
</protein>
<evidence type="ECO:0000313" key="1">
    <source>
        <dbReference type="EMBL" id="AAL80917.1"/>
    </source>
</evidence>
<dbReference type="PATRIC" id="fig|186497.12.peg.840"/>
<dbReference type="AlphaFoldDB" id="Q8U2P0"/>
<dbReference type="PaxDb" id="186497-PF0793"/>
<dbReference type="KEGG" id="pfu:PF0793"/>
<evidence type="ECO:0000313" key="2">
    <source>
        <dbReference type="Proteomes" id="UP000001013"/>
    </source>
</evidence>
<reference evidence="1 2" key="1">
    <citation type="journal article" date="1999" name="Genetics">
        <title>Divergence of the hyperthermophilic archaea Pyrococcus furiosus and P. horikoshii inferred from complete genomic sequences.</title>
        <authorList>
            <person name="Maeder D.L."/>
            <person name="Weiss R.B."/>
            <person name="Dunn D.M."/>
            <person name="Cherry J.L."/>
            <person name="Gonzalez J.M."/>
            <person name="DiRuggiero J."/>
            <person name="Robb F.T."/>
        </authorList>
    </citation>
    <scope>NUCLEOTIDE SEQUENCE [LARGE SCALE GENOMIC DNA]</scope>
    <source>
        <strain evidence="2">ATCC 43587 / DSM 3638 / JCM 8422 / Vc1</strain>
    </source>
</reference>
<sequence length="81" mass="9704">MAKEVGRIYVLVRHNYLSELAHYLPFSYFGNVEKYSKRNLVDLKNKPENVDIDIISTLYFIPDGRNWSLGDKLFRKFRDYI</sequence>
<dbReference type="Proteomes" id="UP000001013">
    <property type="component" value="Chromosome"/>
</dbReference>